<dbReference type="EMBL" id="CP000360">
    <property type="protein sequence ID" value="ABF39462.1"/>
    <property type="molecule type" value="Genomic_DNA"/>
</dbReference>
<comment type="subcellular location">
    <subcellularLocation>
        <location evidence="1">Cell outer membrane</location>
        <topology evidence="1">Multi-pass membrane protein</topology>
    </subcellularLocation>
</comment>
<evidence type="ECO:0000256" key="5">
    <source>
        <dbReference type="ARBA" id="ARBA00022692"/>
    </source>
</evidence>
<proteinExistence type="inferred from homology"/>
<keyword evidence="5" id="KW-0812">Transmembrane</keyword>
<evidence type="ECO:0000256" key="9">
    <source>
        <dbReference type="ARBA" id="ARBA00023237"/>
    </source>
</evidence>
<keyword evidence="8" id="KW-0472">Membrane</keyword>
<evidence type="ECO:0000256" key="3">
    <source>
        <dbReference type="ARBA" id="ARBA00022448"/>
    </source>
</evidence>
<dbReference type="GO" id="GO:0015288">
    <property type="term" value="F:porin activity"/>
    <property type="evidence" value="ECO:0007669"/>
    <property type="project" value="UniProtKB-KW"/>
</dbReference>
<reference evidence="11 12" key="1">
    <citation type="journal article" date="2009" name="Appl. Environ. Microbiol.">
        <title>Three genomes from the phylum Acidobacteria provide insight into the lifestyles of these microorganisms in soils.</title>
        <authorList>
            <person name="Ward N.L."/>
            <person name="Challacombe J.F."/>
            <person name="Janssen P.H."/>
            <person name="Henrissat B."/>
            <person name="Coutinho P.M."/>
            <person name="Wu M."/>
            <person name="Xie G."/>
            <person name="Haft D.H."/>
            <person name="Sait M."/>
            <person name="Badger J."/>
            <person name="Barabote R.D."/>
            <person name="Bradley B."/>
            <person name="Brettin T.S."/>
            <person name="Brinkac L.M."/>
            <person name="Bruce D."/>
            <person name="Creasy T."/>
            <person name="Daugherty S.C."/>
            <person name="Davidsen T.M."/>
            <person name="DeBoy R.T."/>
            <person name="Detter J.C."/>
            <person name="Dodson R.J."/>
            <person name="Durkin A.S."/>
            <person name="Ganapathy A."/>
            <person name="Gwinn-Giglio M."/>
            <person name="Han C.S."/>
            <person name="Khouri H."/>
            <person name="Kiss H."/>
            <person name="Kothari S.P."/>
            <person name="Madupu R."/>
            <person name="Nelson K.E."/>
            <person name="Nelson W.C."/>
            <person name="Paulsen I."/>
            <person name="Penn K."/>
            <person name="Ren Q."/>
            <person name="Rosovitz M.J."/>
            <person name="Selengut J.D."/>
            <person name="Shrivastava S."/>
            <person name="Sullivan S.A."/>
            <person name="Tapia R."/>
            <person name="Thompson L.S."/>
            <person name="Watkins K.L."/>
            <person name="Yang Q."/>
            <person name="Yu C."/>
            <person name="Zafar N."/>
            <person name="Zhou L."/>
            <person name="Kuske C.R."/>
        </authorList>
    </citation>
    <scope>NUCLEOTIDE SEQUENCE [LARGE SCALE GENOMIC DNA]</scope>
    <source>
        <strain evidence="11 12">Ellin345</strain>
    </source>
</reference>
<accession>Q1IUI8</accession>
<dbReference type="Proteomes" id="UP000002432">
    <property type="component" value="Chromosome"/>
</dbReference>
<evidence type="ECO:0000256" key="1">
    <source>
        <dbReference type="ARBA" id="ARBA00004571"/>
    </source>
</evidence>
<dbReference type="InterPro" id="IPR036998">
    <property type="entry name" value="Porin_LamB_sf"/>
</dbReference>
<protein>
    <submittedName>
        <fullName evidence="11">Porin, LamB type</fullName>
    </submittedName>
</protein>
<keyword evidence="3" id="KW-0813">Transport</keyword>
<gene>
    <name evidence="11" type="ordered locus">Acid345_0457</name>
</gene>
<dbReference type="SUPFAM" id="SSF56935">
    <property type="entry name" value="Porins"/>
    <property type="match status" value="1"/>
</dbReference>
<evidence type="ECO:0000256" key="2">
    <source>
        <dbReference type="ARBA" id="ARBA00007055"/>
    </source>
</evidence>
<dbReference type="GO" id="GO:0006811">
    <property type="term" value="P:monoatomic ion transport"/>
    <property type="evidence" value="ECO:0007669"/>
    <property type="project" value="UniProtKB-KW"/>
</dbReference>
<dbReference type="STRING" id="204669.Acid345_0457"/>
<organism evidence="11 12">
    <name type="scientific">Koribacter versatilis (strain Ellin345)</name>
    <dbReference type="NCBI Taxonomy" id="204669"/>
    <lineage>
        <taxon>Bacteria</taxon>
        <taxon>Pseudomonadati</taxon>
        <taxon>Acidobacteriota</taxon>
        <taxon>Terriglobia</taxon>
        <taxon>Terriglobales</taxon>
        <taxon>Candidatus Korobacteraceae</taxon>
        <taxon>Candidatus Korobacter</taxon>
    </lineage>
</organism>
<dbReference type="GO" id="GO:0009279">
    <property type="term" value="C:cell outer membrane"/>
    <property type="evidence" value="ECO:0007669"/>
    <property type="project" value="UniProtKB-SubCell"/>
</dbReference>
<evidence type="ECO:0000256" key="7">
    <source>
        <dbReference type="ARBA" id="ARBA00023114"/>
    </source>
</evidence>
<name>Q1IUI8_KORVE</name>
<evidence type="ECO:0000313" key="11">
    <source>
        <dbReference type="EMBL" id="ABF39462.1"/>
    </source>
</evidence>
<dbReference type="InterPro" id="IPR003192">
    <property type="entry name" value="Porin_LamB"/>
</dbReference>
<comment type="similarity">
    <text evidence="2">Belongs to the porin LamB (TC 1.B.3) family.</text>
</comment>
<keyword evidence="9" id="KW-0998">Cell outer membrane</keyword>
<keyword evidence="12" id="KW-1185">Reference proteome</keyword>
<sequence>MIAALRGGRPMVARIGVASTLLLLCSLFFCVPSLDAQSAQDLHNELEQMKQQYAQKVAELESRIATLEKQNASIAAATQQNTVTVTDLQTEALRHAEGPADKLTRDERTQIEQQDAVNAPRYDLVRDAEMEIAKLKQQAKLFEFHGYLRSGAGINSEGGQMVAFQAPGAGAKYRLGNEADTYAELTLVNNWINSQHETDKAWLKTTVTVQADTTQSTNYASTDKFRFREAFVQMGNLLESHPEAKFWAGERYYRRVNIDINDFYILDTAGYGGGVEDLNLNFAKTSLAYFIGAHEDINTGSGRYVKNMLDARLYDIKAPLGKVGLWYDYSFSKGGTTTDTNTDIASVGGWALGFTHTRTEWLGGYHRFTFQYGEGAAANFNSGTADPTPFLPDAKTYRVTESVVLQPSKVFAIQPLVIYQEQSTGHPDEGNATWLSFGARPVIFFNQHVSLAFEPGFDRTKSPTGAYEGWVRKFTIAPQIGAGREFFSRPVLRAFVTYANWSDGLKGYVGGPVYKDKTSGWNFGVQAETWW</sequence>
<dbReference type="Pfam" id="PF02264">
    <property type="entry name" value="LamB"/>
    <property type="match status" value="1"/>
</dbReference>
<feature type="coiled-coil region" evidence="10">
    <location>
        <begin position="36"/>
        <end position="77"/>
    </location>
</feature>
<dbReference type="HOGENOM" id="CLU_032473_4_1_0"/>
<dbReference type="EnsemblBacteria" id="ABF39462">
    <property type="protein sequence ID" value="ABF39462"/>
    <property type="gene ID" value="Acid345_0457"/>
</dbReference>
<dbReference type="eggNOG" id="COG4580">
    <property type="taxonomic scope" value="Bacteria"/>
</dbReference>
<evidence type="ECO:0000256" key="10">
    <source>
        <dbReference type="SAM" id="Coils"/>
    </source>
</evidence>
<dbReference type="GO" id="GO:0046930">
    <property type="term" value="C:pore complex"/>
    <property type="evidence" value="ECO:0007669"/>
    <property type="project" value="UniProtKB-KW"/>
</dbReference>
<keyword evidence="4" id="KW-1134">Transmembrane beta strand</keyword>
<keyword evidence="10" id="KW-0175">Coiled coil</keyword>
<dbReference type="KEGG" id="aba:Acid345_0457"/>
<dbReference type="GO" id="GO:0015144">
    <property type="term" value="F:carbohydrate transmembrane transporter activity"/>
    <property type="evidence" value="ECO:0007669"/>
    <property type="project" value="TreeGrafter"/>
</dbReference>
<evidence type="ECO:0000256" key="6">
    <source>
        <dbReference type="ARBA" id="ARBA00023065"/>
    </source>
</evidence>
<keyword evidence="7" id="KW-0626">Porin</keyword>
<dbReference type="CDD" id="cd01346">
    <property type="entry name" value="Maltoporin-like"/>
    <property type="match status" value="1"/>
</dbReference>
<evidence type="ECO:0000256" key="8">
    <source>
        <dbReference type="ARBA" id="ARBA00023136"/>
    </source>
</evidence>
<dbReference type="InterPro" id="IPR050286">
    <property type="entry name" value="G_neg_Bact_CarbUptk_Porin"/>
</dbReference>
<dbReference type="PANTHER" id="PTHR38762">
    <property type="entry name" value="CRYPTIC OUTER MEMBRANE PORIN BGLH-RELATED"/>
    <property type="match status" value="1"/>
</dbReference>
<dbReference type="AlphaFoldDB" id="Q1IUI8"/>
<evidence type="ECO:0000313" key="12">
    <source>
        <dbReference type="Proteomes" id="UP000002432"/>
    </source>
</evidence>
<dbReference type="PANTHER" id="PTHR38762:SF1">
    <property type="entry name" value="CRYPTIC OUTER MEMBRANE PORIN BGLH-RELATED"/>
    <property type="match status" value="1"/>
</dbReference>
<dbReference type="OrthoDB" id="106611at2"/>
<dbReference type="Gene3D" id="2.40.170.10">
    <property type="entry name" value="Porin, LamB type"/>
    <property type="match status" value="1"/>
</dbReference>
<dbReference type="GO" id="GO:0015774">
    <property type="term" value="P:polysaccharide transport"/>
    <property type="evidence" value="ECO:0007669"/>
    <property type="project" value="TreeGrafter"/>
</dbReference>
<keyword evidence="6" id="KW-0406">Ion transport</keyword>
<evidence type="ECO:0000256" key="4">
    <source>
        <dbReference type="ARBA" id="ARBA00022452"/>
    </source>
</evidence>